<evidence type="ECO:0000256" key="6">
    <source>
        <dbReference type="ARBA" id="ARBA00023157"/>
    </source>
</evidence>
<evidence type="ECO:0000256" key="10">
    <source>
        <dbReference type="SAM" id="Phobius"/>
    </source>
</evidence>
<dbReference type="GO" id="GO:0016020">
    <property type="term" value="C:membrane"/>
    <property type="evidence" value="ECO:0007669"/>
    <property type="project" value="UniProtKB-SubCell"/>
</dbReference>
<feature type="compositionally biased region" description="Acidic residues" evidence="9">
    <location>
        <begin position="332"/>
        <end position="342"/>
    </location>
</feature>
<dbReference type="PANTHER" id="PTHR12366">
    <property type="entry name" value="ASPARTYL/ASPARAGINYL BETA-HYDROXYLASE"/>
    <property type="match status" value="1"/>
</dbReference>
<feature type="region of interest" description="Disordered" evidence="9">
    <location>
        <begin position="232"/>
        <end position="373"/>
    </location>
</feature>
<feature type="domain" description="Aspartyl beta-hydroxylase/Triadin" evidence="11">
    <location>
        <begin position="22"/>
        <end position="88"/>
    </location>
</feature>
<keyword evidence="6" id="KW-1015">Disulfide bond</keyword>
<evidence type="ECO:0000256" key="4">
    <source>
        <dbReference type="ARBA" id="ARBA00022989"/>
    </source>
</evidence>
<keyword evidence="3 10" id="KW-0812">Transmembrane</keyword>
<evidence type="ECO:0000256" key="5">
    <source>
        <dbReference type="ARBA" id="ARBA00023136"/>
    </source>
</evidence>
<comment type="caution">
    <text evidence="12">The sequence shown here is derived from an EMBL/GenBank/DDBJ whole genome shotgun (WGS) entry which is preliminary data.</text>
</comment>
<accession>A0A9D3PD66</accession>
<evidence type="ECO:0000256" key="1">
    <source>
        <dbReference type="ARBA" id="ARBA00004606"/>
    </source>
</evidence>
<evidence type="ECO:0000256" key="3">
    <source>
        <dbReference type="ARBA" id="ARBA00022692"/>
    </source>
</evidence>
<proteinExistence type="predicted"/>
<dbReference type="Pfam" id="PF05279">
    <property type="entry name" value="Asp-B-Hydro_N"/>
    <property type="match status" value="1"/>
</dbReference>
<feature type="transmembrane region" description="Helical" evidence="10">
    <location>
        <begin position="34"/>
        <end position="55"/>
    </location>
</feature>
<feature type="compositionally biased region" description="Basic residues" evidence="9">
    <location>
        <begin position="347"/>
        <end position="363"/>
    </location>
</feature>
<evidence type="ECO:0000256" key="8">
    <source>
        <dbReference type="ARBA" id="ARBA00037847"/>
    </source>
</evidence>
<keyword evidence="7" id="KW-0325">Glycoprotein</keyword>
<dbReference type="InterPro" id="IPR007943">
    <property type="entry name" value="Asp-B-hydro/Triadin_dom"/>
</dbReference>
<keyword evidence="13" id="KW-1185">Reference proteome</keyword>
<feature type="compositionally biased region" description="Basic and acidic residues" evidence="9">
    <location>
        <begin position="364"/>
        <end position="373"/>
    </location>
</feature>
<feature type="region of interest" description="Disordered" evidence="9">
    <location>
        <begin position="138"/>
        <end position="196"/>
    </location>
</feature>
<gene>
    <name evidence="12" type="ORF">MATL_G00253230</name>
</gene>
<dbReference type="PANTHER" id="PTHR12366:SF32">
    <property type="entry name" value="ASPARTATE BETA-HYDROXYLASE ISOFORM X1"/>
    <property type="match status" value="1"/>
</dbReference>
<evidence type="ECO:0000313" key="12">
    <source>
        <dbReference type="EMBL" id="KAG7455126.1"/>
    </source>
</evidence>
<dbReference type="AlphaFoldDB" id="A0A9D3PD66"/>
<evidence type="ECO:0000256" key="9">
    <source>
        <dbReference type="SAM" id="MobiDB-lite"/>
    </source>
</evidence>
<feature type="compositionally biased region" description="Basic residues" evidence="9">
    <location>
        <begin position="1"/>
        <end position="12"/>
    </location>
</feature>
<keyword evidence="2" id="KW-0597">Phosphoprotein</keyword>
<feature type="compositionally biased region" description="Basic and acidic residues" evidence="9">
    <location>
        <begin position="232"/>
        <end position="331"/>
    </location>
</feature>
<comment type="subcellular location">
    <subcellularLocation>
        <location evidence="8">Endomembrane system</location>
        <topology evidence="8">Single-pass membrane protein</topology>
    </subcellularLocation>
    <subcellularLocation>
        <location evidence="1">Membrane</location>
        <topology evidence="1">Single-pass type II membrane protein</topology>
    </subcellularLocation>
</comment>
<evidence type="ECO:0000259" key="11">
    <source>
        <dbReference type="Pfam" id="PF05279"/>
    </source>
</evidence>
<keyword evidence="4 10" id="KW-1133">Transmembrane helix</keyword>
<keyword evidence="5 10" id="KW-0472">Membrane</keyword>
<feature type="compositionally biased region" description="Basic and acidic residues" evidence="9">
    <location>
        <begin position="171"/>
        <end position="196"/>
    </location>
</feature>
<dbReference type="InterPro" id="IPR039038">
    <property type="entry name" value="ASPH"/>
</dbReference>
<evidence type="ECO:0000256" key="7">
    <source>
        <dbReference type="ARBA" id="ARBA00023180"/>
    </source>
</evidence>
<evidence type="ECO:0000313" key="13">
    <source>
        <dbReference type="Proteomes" id="UP001046870"/>
    </source>
</evidence>
<sequence length="373" mass="43021">MAAKKNPRHAKREPKQQLASKNGKKSEGGAGGSFFTWFIVLALLGVWTSVAVVWFDLVDYESVVGKLGSYDADGDGDFDLEDAKVLLGPNKVAGNWNMHSFGDVLGSWSEQATDGLLGFFTFVYEILTPFEIEEEECKPSVDVPVSDKPPARVPKKAKPKEEHAVRKKVRRTDEEPGEVSRKERTRDSPINRDAAGKLKEALKRQLAMIHERVEAKKIARLALAEVRSAIVKEEEARHADRALERRAEAAAAKARERSEERLRKAVEKMEREEDERAEREAEKERARRERERAERARERKEEEEEERKAKKEREEKRAEREKRKSGKKSEREEDDDDDEEDEEPRRRERRRSKEGRGREKKGGHRESSKRGQK</sequence>
<feature type="region of interest" description="Disordered" evidence="9">
    <location>
        <begin position="1"/>
        <end position="27"/>
    </location>
</feature>
<name>A0A9D3PD66_MEGAT</name>
<dbReference type="GO" id="GO:0005783">
    <property type="term" value="C:endoplasmic reticulum"/>
    <property type="evidence" value="ECO:0007669"/>
    <property type="project" value="TreeGrafter"/>
</dbReference>
<reference evidence="12" key="1">
    <citation type="submission" date="2021-01" db="EMBL/GenBank/DDBJ databases">
        <authorList>
            <person name="Zahm M."/>
            <person name="Roques C."/>
            <person name="Cabau C."/>
            <person name="Klopp C."/>
            <person name="Donnadieu C."/>
            <person name="Jouanno E."/>
            <person name="Lampietro C."/>
            <person name="Louis A."/>
            <person name="Herpin A."/>
            <person name="Echchiki A."/>
            <person name="Berthelot C."/>
            <person name="Parey E."/>
            <person name="Roest-Crollius H."/>
            <person name="Braasch I."/>
            <person name="Postlethwait J."/>
            <person name="Bobe J."/>
            <person name="Montfort J."/>
            <person name="Bouchez O."/>
            <person name="Begum T."/>
            <person name="Mejri S."/>
            <person name="Adams A."/>
            <person name="Chen W.-J."/>
            <person name="Guiguen Y."/>
        </authorList>
    </citation>
    <scope>NUCLEOTIDE SEQUENCE</scope>
    <source>
        <strain evidence="12">YG-15Mar2019-1</strain>
        <tissue evidence="12">Brain</tissue>
    </source>
</reference>
<protein>
    <recommendedName>
        <fullName evidence="11">Aspartyl beta-hydroxylase/Triadin domain-containing protein</fullName>
    </recommendedName>
</protein>
<organism evidence="12 13">
    <name type="scientific">Megalops atlanticus</name>
    <name type="common">Tarpon</name>
    <name type="synonym">Clupea gigantea</name>
    <dbReference type="NCBI Taxonomy" id="7932"/>
    <lineage>
        <taxon>Eukaryota</taxon>
        <taxon>Metazoa</taxon>
        <taxon>Chordata</taxon>
        <taxon>Craniata</taxon>
        <taxon>Vertebrata</taxon>
        <taxon>Euteleostomi</taxon>
        <taxon>Actinopterygii</taxon>
        <taxon>Neopterygii</taxon>
        <taxon>Teleostei</taxon>
        <taxon>Elopiformes</taxon>
        <taxon>Megalopidae</taxon>
        <taxon>Megalops</taxon>
    </lineage>
</organism>
<dbReference type="EMBL" id="JAFDVH010000024">
    <property type="protein sequence ID" value="KAG7455126.1"/>
    <property type="molecule type" value="Genomic_DNA"/>
</dbReference>
<dbReference type="OrthoDB" id="438431at2759"/>
<dbReference type="GO" id="GO:0062101">
    <property type="term" value="F:peptidyl-aspartic acid 3-dioxygenase activity"/>
    <property type="evidence" value="ECO:0007669"/>
    <property type="project" value="InterPro"/>
</dbReference>
<dbReference type="Proteomes" id="UP001046870">
    <property type="component" value="Chromosome 24"/>
</dbReference>
<evidence type="ECO:0000256" key="2">
    <source>
        <dbReference type="ARBA" id="ARBA00022553"/>
    </source>
</evidence>